<dbReference type="InParanoid" id="A0A5Q0BLD6"/>
<organism evidence="1 2">
    <name type="scientific">Candidatus Methylospira mobilis</name>
    <dbReference type="NCBI Taxonomy" id="1808979"/>
    <lineage>
        <taxon>Bacteria</taxon>
        <taxon>Pseudomonadati</taxon>
        <taxon>Pseudomonadota</taxon>
        <taxon>Gammaproteobacteria</taxon>
        <taxon>Methylococcales</taxon>
        <taxon>Methylococcaceae</taxon>
        <taxon>Candidatus Methylospira</taxon>
    </lineage>
</organism>
<dbReference type="Proteomes" id="UP000325755">
    <property type="component" value="Chromosome"/>
</dbReference>
<dbReference type="AlphaFoldDB" id="A0A5Q0BLD6"/>
<accession>A0A5Q0BLD6</accession>
<keyword evidence="2" id="KW-1185">Reference proteome</keyword>
<evidence type="ECO:0000313" key="2">
    <source>
        <dbReference type="Proteomes" id="UP000325755"/>
    </source>
</evidence>
<reference evidence="1 2" key="1">
    <citation type="submission" date="2019-09" db="EMBL/GenBank/DDBJ databases">
        <title>Ecophysiology of the spiral-shaped methanotroph Methylospira mobilis as revealed by the complete genome sequence.</title>
        <authorList>
            <person name="Oshkin I.Y."/>
            <person name="Dedysh S.N."/>
            <person name="Miroshnikov K."/>
            <person name="Danilova O.V."/>
            <person name="Hakobyan A."/>
            <person name="Liesack W."/>
        </authorList>
    </citation>
    <scope>NUCLEOTIDE SEQUENCE [LARGE SCALE GENOMIC DNA]</scope>
    <source>
        <strain evidence="1 2">Shm1</strain>
    </source>
</reference>
<protein>
    <submittedName>
        <fullName evidence="1">Uncharacterized protein</fullName>
    </submittedName>
</protein>
<proteinExistence type="predicted"/>
<sequence>MRPHIIFFIGLRVGGLVDDDRNAFRIASTFRLGGGLFPNKAAIVTPRARFRYMRQVALLS</sequence>
<dbReference type="EMBL" id="CP044205">
    <property type="protein sequence ID" value="QFY43021.1"/>
    <property type="molecule type" value="Genomic_DNA"/>
</dbReference>
<dbReference type="KEGG" id="mmob:F6R98_10670"/>
<gene>
    <name evidence="1" type="ORF">F6R98_10670</name>
</gene>
<dbReference type="RefSeq" id="WP_153249005.1">
    <property type="nucleotide sequence ID" value="NZ_CP044205.1"/>
</dbReference>
<evidence type="ECO:0000313" key="1">
    <source>
        <dbReference type="EMBL" id="QFY43021.1"/>
    </source>
</evidence>
<name>A0A5Q0BLD6_9GAMM</name>